<evidence type="ECO:0000256" key="11">
    <source>
        <dbReference type="ARBA" id="ARBA00029731"/>
    </source>
</evidence>
<dbReference type="CDD" id="cd00861">
    <property type="entry name" value="ProRS_anticodon_short"/>
    <property type="match status" value="1"/>
</dbReference>
<organism evidence="15 16">
    <name type="scientific">Polytolypa hystricis (strain UAMH7299)</name>
    <dbReference type="NCBI Taxonomy" id="1447883"/>
    <lineage>
        <taxon>Eukaryota</taxon>
        <taxon>Fungi</taxon>
        <taxon>Dikarya</taxon>
        <taxon>Ascomycota</taxon>
        <taxon>Pezizomycotina</taxon>
        <taxon>Eurotiomycetes</taxon>
        <taxon>Eurotiomycetidae</taxon>
        <taxon>Onygenales</taxon>
        <taxon>Onygenales incertae sedis</taxon>
        <taxon>Polytolypa</taxon>
    </lineage>
</organism>
<dbReference type="Pfam" id="PF00587">
    <property type="entry name" value="tRNA-synt_2b"/>
    <property type="match status" value="1"/>
</dbReference>
<evidence type="ECO:0000256" key="1">
    <source>
        <dbReference type="ARBA" id="ARBA00004496"/>
    </source>
</evidence>
<dbReference type="Gene3D" id="3.40.50.800">
    <property type="entry name" value="Anticodon-binding domain"/>
    <property type="match status" value="1"/>
</dbReference>
<evidence type="ECO:0000256" key="3">
    <source>
        <dbReference type="ARBA" id="ARBA00011738"/>
    </source>
</evidence>
<evidence type="ECO:0000313" key="16">
    <source>
        <dbReference type="Proteomes" id="UP000224634"/>
    </source>
</evidence>
<dbReference type="InterPro" id="IPR004500">
    <property type="entry name" value="Pro-tRNA-synth_IIa_bac-type"/>
</dbReference>
<evidence type="ECO:0000256" key="13">
    <source>
        <dbReference type="SAM" id="MobiDB-lite"/>
    </source>
</evidence>
<comment type="catalytic activity">
    <reaction evidence="12">
        <text>tRNA(Pro) + L-proline + ATP = L-prolyl-tRNA(Pro) + AMP + diphosphate</text>
        <dbReference type="Rhea" id="RHEA:14305"/>
        <dbReference type="Rhea" id="RHEA-COMP:9700"/>
        <dbReference type="Rhea" id="RHEA-COMP:9702"/>
        <dbReference type="ChEBI" id="CHEBI:30616"/>
        <dbReference type="ChEBI" id="CHEBI:33019"/>
        <dbReference type="ChEBI" id="CHEBI:60039"/>
        <dbReference type="ChEBI" id="CHEBI:78442"/>
        <dbReference type="ChEBI" id="CHEBI:78532"/>
        <dbReference type="ChEBI" id="CHEBI:456215"/>
        <dbReference type="EC" id="6.1.1.15"/>
    </reaction>
</comment>
<accession>A0A2B7XTU2</accession>
<dbReference type="SUPFAM" id="SSF55681">
    <property type="entry name" value="Class II aaRS and biotin synthetases"/>
    <property type="match status" value="1"/>
</dbReference>
<dbReference type="SUPFAM" id="SSF52954">
    <property type="entry name" value="Class II aaRS ABD-related"/>
    <property type="match status" value="1"/>
</dbReference>
<gene>
    <name evidence="15" type="ORF">AJ80_06813</name>
</gene>
<dbReference type="GO" id="GO:0005739">
    <property type="term" value="C:mitochondrion"/>
    <property type="evidence" value="ECO:0007669"/>
    <property type="project" value="TreeGrafter"/>
</dbReference>
<name>A0A2B7XTU2_POLH7</name>
<evidence type="ECO:0000256" key="5">
    <source>
        <dbReference type="ARBA" id="ARBA00022490"/>
    </source>
</evidence>
<dbReference type="InterPro" id="IPR002316">
    <property type="entry name" value="Pro-tRNA-ligase_IIa"/>
</dbReference>
<dbReference type="InterPro" id="IPR050062">
    <property type="entry name" value="Pro-tRNA_synthetase"/>
</dbReference>
<keyword evidence="16" id="KW-1185">Reference proteome</keyword>
<dbReference type="OrthoDB" id="10267474at2759"/>
<keyword evidence="7" id="KW-0547">Nucleotide-binding</keyword>
<dbReference type="PANTHER" id="PTHR42753">
    <property type="entry name" value="MITOCHONDRIAL RIBOSOME PROTEIN L39/PROLYL-TRNA LIGASE FAMILY MEMBER"/>
    <property type="match status" value="1"/>
</dbReference>
<protein>
    <recommendedName>
        <fullName evidence="4">proline--tRNA ligase</fullName>
        <ecNumber evidence="4">6.1.1.15</ecNumber>
    </recommendedName>
    <alternativeName>
        <fullName evidence="11">Prolyl-tRNA synthetase</fullName>
    </alternativeName>
</protein>
<feature type="region of interest" description="Disordered" evidence="13">
    <location>
        <begin position="257"/>
        <end position="284"/>
    </location>
</feature>
<dbReference type="GO" id="GO:0005524">
    <property type="term" value="F:ATP binding"/>
    <property type="evidence" value="ECO:0007669"/>
    <property type="project" value="UniProtKB-KW"/>
</dbReference>
<sequence>MNDSAKYFLLSSTKPVVRQSDGRSRLSEFWIPTGGISKKSGTKDAGELLVRGGFLRQAYSGVFHMLPLGLRVQEKMNGLIDKHMRSLGASKLSLSSISSQALWKKSGRLTKDSEFFRFEDRKGTPLLLAPTHEEEITSLVGMLTKSYRDFPLRVYQISRKYRDEARPRHGLLRGREFIMKDLYTFDSNIHNAMETYNSVKEAYIRLFNELKLPYLVAAADSGTMGGSHSHEFHMPNAKGEDTIIKCTSCGHVYNEELSDGKTGQGSVEQQTNSKPDNSAVGMGSQQAPAISTDVWISISKDGKTLVRAYYPKFLMNNTSAEPSLREINSHALKSIATASGVDLDTSVKTPLAKWQAKAQQSQQDTGSSKTSGMSILDIYDFRVRPFDRPPLSGLESKELLNEITPQYSRLDSYPGTNSRLDLIRATEGDECQSCGEPNVVSQNSIELAHTFHLGTRYSKVLLASVTLPEDSKNPGNGELCKASVPLEMGCHGIGVSRMISTIADTLADSKGLNWPRAIAPFELVIVPVPGLETGAVQVYDELKMQQGESIDAVLDDREKGFGWKLSDADLIGYPIIVVVGKGWEKGEVEVQCRRLNNLREKISLKVLRSHVKSLLNKL</sequence>
<evidence type="ECO:0000256" key="8">
    <source>
        <dbReference type="ARBA" id="ARBA00022840"/>
    </source>
</evidence>
<proteinExistence type="inferred from homology"/>
<evidence type="ECO:0000256" key="6">
    <source>
        <dbReference type="ARBA" id="ARBA00022598"/>
    </source>
</evidence>
<comment type="caution">
    <text evidence="15">The sequence shown here is derived from an EMBL/GenBank/DDBJ whole genome shotgun (WGS) entry which is preliminary data.</text>
</comment>
<evidence type="ECO:0000256" key="4">
    <source>
        <dbReference type="ARBA" id="ARBA00012831"/>
    </source>
</evidence>
<evidence type="ECO:0000259" key="14">
    <source>
        <dbReference type="PROSITE" id="PS50862"/>
    </source>
</evidence>
<comment type="subcellular location">
    <subcellularLocation>
        <location evidence="1">Cytoplasm</location>
    </subcellularLocation>
</comment>
<dbReference type="InterPro" id="IPR004154">
    <property type="entry name" value="Anticodon-bd"/>
</dbReference>
<evidence type="ECO:0000256" key="9">
    <source>
        <dbReference type="ARBA" id="ARBA00022917"/>
    </source>
</evidence>
<dbReference type="InterPro" id="IPR044140">
    <property type="entry name" value="ProRS_anticodon_short"/>
</dbReference>
<dbReference type="EC" id="6.1.1.15" evidence="4"/>
<evidence type="ECO:0000256" key="2">
    <source>
        <dbReference type="ARBA" id="ARBA00008226"/>
    </source>
</evidence>
<keyword evidence="9" id="KW-0648">Protein biosynthesis</keyword>
<dbReference type="PANTHER" id="PTHR42753:SF2">
    <property type="entry name" value="PROLINE--TRNA LIGASE"/>
    <property type="match status" value="1"/>
</dbReference>
<dbReference type="Proteomes" id="UP000224634">
    <property type="component" value="Unassembled WGS sequence"/>
</dbReference>
<dbReference type="NCBIfam" id="TIGR00409">
    <property type="entry name" value="proS_fam_II"/>
    <property type="match status" value="1"/>
</dbReference>
<comment type="similarity">
    <text evidence="2">Belongs to the class-II aminoacyl-tRNA synthetase family.</text>
</comment>
<evidence type="ECO:0000256" key="12">
    <source>
        <dbReference type="ARBA" id="ARBA00047671"/>
    </source>
</evidence>
<dbReference type="InterPro" id="IPR045864">
    <property type="entry name" value="aa-tRNA-synth_II/BPL/LPL"/>
</dbReference>
<dbReference type="GO" id="GO:0004827">
    <property type="term" value="F:proline-tRNA ligase activity"/>
    <property type="evidence" value="ECO:0007669"/>
    <property type="project" value="UniProtKB-EC"/>
</dbReference>
<dbReference type="InterPro" id="IPR002314">
    <property type="entry name" value="aa-tRNA-synt_IIb"/>
</dbReference>
<keyword evidence="10" id="KW-0030">Aminoacyl-tRNA synthetase</keyword>
<dbReference type="Pfam" id="PF03129">
    <property type="entry name" value="HGTP_anticodon"/>
    <property type="match status" value="1"/>
</dbReference>
<dbReference type="PROSITE" id="PS50862">
    <property type="entry name" value="AA_TRNA_LIGASE_II"/>
    <property type="match status" value="1"/>
</dbReference>
<feature type="compositionally biased region" description="Polar residues" evidence="13">
    <location>
        <begin position="264"/>
        <end position="276"/>
    </location>
</feature>
<dbReference type="InterPro" id="IPR006195">
    <property type="entry name" value="aa-tRNA-synth_II"/>
</dbReference>
<dbReference type="InterPro" id="IPR036621">
    <property type="entry name" value="Anticodon-bd_dom_sf"/>
</dbReference>
<reference evidence="15 16" key="1">
    <citation type="submission" date="2017-10" db="EMBL/GenBank/DDBJ databases">
        <title>Comparative genomics in systemic dimorphic fungi from Ajellomycetaceae.</title>
        <authorList>
            <person name="Munoz J.F."/>
            <person name="Mcewen J.G."/>
            <person name="Clay O.K."/>
            <person name="Cuomo C.A."/>
        </authorList>
    </citation>
    <scope>NUCLEOTIDE SEQUENCE [LARGE SCALE GENOMIC DNA]</scope>
    <source>
        <strain evidence="15 16">UAMH7299</strain>
    </source>
</reference>
<dbReference type="STRING" id="1447883.A0A2B7XTU2"/>
<feature type="domain" description="Aminoacyl-transfer RNA synthetases class-II family profile" evidence="14">
    <location>
        <begin position="69"/>
        <end position="520"/>
    </location>
</feature>
<keyword evidence="6 15" id="KW-0436">Ligase</keyword>
<dbReference type="EMBL" id="PDNA01000121">
    <property type="protein sequence ID" value="PGH12193.1"/>
    <property type="molecule type" value="Genomic_DNA"/>
</dbReference>
<evidence type="ECO:0000313" key="15">
    <source>
        <dbReference type="EMBL" id="PGH12193.1"/>
    </source>
</evidence>
<dbReference type="AlphaFoldDB" id="A0A2B7XTU2"/>
<dbReference type="GO" id="GO:0006433">
    <property type="term" value="P:prolyl-tRNA aminoacylation"/>
    <property type="evidence" value="ECO:0007669"/>
    <property type="project" value="InterPro"/>
</dbReference>
<evidence type="ECO:0000256" key="10">
    <source>
        <dbReference type="ARBA" id="ARBA00023146"/>
    </source>
</evidence>
<keyword evidence="8" id="KW-0067">ATP-binding</keyword>
<dbReference type="Gene3D" id="3.30.930.10">
    <property type="entry name" value="Bira Bifunctional Protein, Domain 2"/>
    <property type="match status" value="2"/>
</dbReference>
<comment type="subunit">
    <text evidence="3">Homodimer.</text>
</comment>
<dbReference type="PRINTS" id="PR01046">
    <property type="entry name" value="TRNASYNTHPRO"/>
</dbReference>
<keyword evidence="5" id="KW-0963">Cytoplasm</keyword>
<evidence type="ECO:0000256" key="7">
    <source>
        <dbReference type="ARBA" id="ARBA00022741"/>
    </source>
</evidence>